<keyword evidence="2" id="KW-1185">Reference proteome</keyword>
<evidence type="ECO:0000313" key="1">
    <source>
        <dbReference type="EMBL" id="MPD05156.1"/>
    </source>
</evidence>
<protein>
    <submittedName>
        <fullName evidence="1">Uncharacterized protein</fullName>
    </submittedName>
</protein>
<dbReference type="EMBL" id="VSRR010144684">
    <property type="protein sequence ID" value="MPD05156.1"/>
    <property type="molecule type" value="Genomic_DNA"/>
</dbReference>
<sequence length="72" mass="8424">MSFEAMSAIDGIPFKFGSNVLLEDMIRPFSTTSTEDIMAKIKSFNWDDYEYSFELEKSIMREFNTTEECKTE</sequence>
<proteinExistence type="predicted"/>
<evidence type="ECO:0000313" key="2">
    <source>
        <dbReference type="Proteomes" id="UP000324222"/>
    </source>
</evidence>
<gene>
    <name evidence="1" type="ORF">E2C01_100887</name>
</gene>
<name>A0A5B7KE66_PORTR</name>
<dbReference type="OrthoDB" id="5959275at2759"/>
<organism evidence="1 2">
    <name type="scientific">Portunus trituberculatus</name>
    <name type="common">Swimming crab</name>
    <name type="synonym">Neptunus trituberculatus</name>
    <dbReference type="NCBI Taxonomy" id="210409"/>
    <lineage>
        <taxon>Eukaryota</taxon>
        <taxon>Metazoa</taxon>
        <taxon>Ecdysozoa</taxon>
        <taxon>Arthropoda</taxon>
        <taxon>Crustacea</taxon>
        <taxon>Multicrustacea</taxon>
        <taxon>Malacostraca</taxon>
        <taxon>Eumalacostraca</taxon>
        <taxon>Eucarida</taxon>
        <taxon>Decapoda</taxon>
        <taxon>Pleocyemata</taxon>
        <taxon>Brachyura</taxon>
        <taxon>Eubrachyura</taxon>
        <taxon>Portunoidea</taxon>
        <taxon>Portunidae</taxon>
        <taxon>Portuninae</taxon>
        <taxon>Portunus</taxon>
    </lineage>
</organism>
<comment type="caution">
    <text evidence="1">The sequence shown here is derived from an EMBL/GenBank/DDBJ whole genome shotgun (WGS) entry which is preliminary data.</text>
</comment>
<accession>A0A5B7KE66</accession>
<dbReference type="Proteomes" id="UP000324222">
    <property type="component" value="Unassembled WGS sequence"/>
</dbReference>
<dbReference type="AlphaFoldDB" id="A0A5B7KE66"/>
<reference evidence="1 2" key="1">
    <citation type="submission" date="2019-05" db="EMBL/GenBank/DDBJ databases">
        <title>Another draft genome of Portunus trituberculatus and its Hox gene families provides insights of decapod evolution.</title>
        <authorList>
            <person name="Jeong J.-H."/>
            <person name="Song I."/>
            <person name="Kim S."/>
            <person name="Choi T."/>
            <person name="Kim D."/>
            <person name="Ryu S."/>
            <person name="Kim W."/>
        </authorList>
    </citation>
    <scope>NUCLEOTIDE SEQUENCE [LARGE SCALE GENOMIC DNA]</scope>
    <source>
        <tissue evidence="1">Muscle</tissue>
    </source>
</reference>